<dbReference type="AlphaFoldDB" id="A0A1R4F0Z6"/>
<dbReference type="InterPro" id="IPR036514">
    <property type="entry name" value="SGNH_hydro_sf"/>
</dbReference>
<dbReference type="Pfam" id="PF13472">
    <property type="entry name" value="Lipase_GDSL_2"/>
    <property type="match status" value="1"/>
</dbReference>
<feature type="domain" description="SGNH hydrolase-type esterase" evidence="2">
    <location>
        <begin position="70"/>
        <end position="234"/>
    </location>
</feature>
<dbReference type="CDD" id="cd00229">
    <property type="entry name" value="SGNH_hydrolase"/>
    <property type="match status" value="1"/>
</dbReference>
<dbReference type="InterPro" id="IPR013830">
    <property type="entry name" value="SGNH_hydro"/>
</dbReference>
<name>A0A1R4F0Z6_9MICO</name>
<gene>
    <name evidence="3" type="ORF">CZ674_01950</name>
</gene>
<feature type="region of interest" description="Disordered" evidence="1">
    <location>
        <begin position="34"/>
        <end position="63"/>
    </location>
</feature>
<dbReference type="Proteomes" id="UP000195787">
    <property type="component" value="Unassembled WGS sequence"/>
</dbReference>
<evidence type="ECO:0000259" key="2">
    <source>
        <dbReference type="Pfam" id="PF13472"/>
    </source>
</evidence>
<protein>
    <submittedName>
        <fullName evidence="3">POSSIBLE EXPORTED PROTEIN</fullName>
    </submittedName>
</protein>
<dbReference type="SUPFAM" id="SSF52266">
    <property type="entry name" value="SGNH hydrolase"/>
    <property type="match status" value="1"/>
</dbReference>
<dbReference type="EMBL" id="FUHU01000010">
    <property type="protein sequence ID" value="SJM49502.1"/>
    <property type="molecule type" value="Genomic_DNA"/>
</dbReference>
<accession>A0A1R4F0Z6</accession>
<proteinExistence type="predicted"/>
<sequence length="247" mass="25519">MPWARSGGLAILLIITVVAWALLFRSHSIAPEATHTPAPSIQPPSSSPTEAAADSRPSSDTDEDLPVAVFVGASYATGAGATFPESRWTALLAEQQGWDEVNLAQGGTGYLASPVVDGAERLAYGDLVDQIIAAEPDVVVISGGRDDVGEPPFEIQQAATSLFGQLTQALPNAQIFVVNPWWDATEQPIGLAEVAGAVEAAASQTGVTYIDTGQPLSDPALLSENIVDPNDQGHLALAEAVAQAISG</sequence>
<evidence type="ECO:0000313" key="3">
    <source>
        <dbReference type="EMBL" id="SJM49502.1"/>
    </source>
</evidence>
<evidence type="ECO:0000313" key="4">
    <source>
        <dbReference type="Proteomes" id="UP000195787"/>
    </source>
</evidence>
<dbReference type="Gene3D" id="3.40.50.1110">
    <property type="entry name" value="SGNH hydrolase"/>
    <property type="match status" value="1"/>
</dbReference>
<organism evidence="3 4">
    <name type="scientific">Agrococcus casei LMG 22410</name>
    <dbReference type="NCBI Taxonomy" id="1255656"/>
    <lineage>
        <taxon>Bacteria</taxon>
        <taxon>Bacillati</taxon>
        <taxon>Actinomycetota</taxon>
        <taxon>Actinomycetes</taxon>
        <taxon>Micrococcales</taxon>
        <taxon>Microbacteriaceae</taxon>
        <taxon>Agrococcus</taxon>
    </lineage>
</organism>
<reference evidence="3 4" key="1">
    <citation type="submission" date="2017-02" db="EMBL/GenBank/DDBJ databases">
        <authorList>
            <person name="Peterson S.W."/>
        </authorList>
    </citation>
    <scope>NUCLEOTIDE SEQUENCE [LARGE SCALE GENOMIC DNA]</scope>
    <source>
        <strain evidence="3 4">LMG 22410</strain>
    </source>
</reference>
<keyword evidence="4" id="KW-1185">Reference proteome</keyword>
<evidence type="ECO:0000256" key="1">
    <source>
        <dbReference type="SAM" id="MobiDB-lite"/>
    </source>
</evidence>